<dbReference type="BioCyc" id="EBAC796937-HMP:GMGH-553-MONOMER"/>
<evidence type="ECO:0000256" key="6">
    <source>
        <dbReference type="ARBA" id="ARBA00023136"/>
    </source>
</evidence>
<dbReference type="InterPro" id="IPR018480">
    <property type="entry name" value="PNAcMuramoyl-5peptid_Trfase_CS"/>
</dbReference>
<gene>
    <name evidence="10" type="ORF">HMPREF9628_00763</name>
    <name evidence="9" type="ORF">HMPREF9629_00551</name>
</gene>
<dbReference type="Pfam" id="PF00953">
    <property type="entry name" value="Glycos_transf_4"/>
    <property type="match status" value="1"/>
</dbReference>
<keyword evidence="7" id="KW-0460">Magnesium</keyword>
<feature type="transmembrane region" description="Helical" evidence="8">
    <location>
        <begin position="324"/>
        <end position="343"/>
    </location>
</feature>
<dbReference type="RefSeq" id="WP_009524787.1">
    <property type="nucleotide sequence ID" value="NZ_JH414548.1"/>
</dbReference>
<keyword evidence="5 8" id="KW-1133">Transmembrane helix</keyword>
<evidence type="ECO:0000256" key="5">
    <source>
        <dbReference type="ARBA" id="ARBA00022989"/>
    </source>
</evidence>
<dbReference type="CDD" id="cd06853">
    <property type="entry name" value="GT_WecA_like"/>
    <property type="match status" value="1"/>
</dbReference>
<comment type="subcellular location">
    <subcellularLocation>
        <location evidence="1">Cell membrane</location>
        <topology evidence="1">Multi-pass membrane protein</topology>
    </subcellularLocation>
</comment>
<keyword evidence="6 8" id="KW-0472">Membrane</keyword>
<dbReference type="AlphaFoldDB" id="G9X2E4"/>
<dbReference type="InterPro" id="IPR000715">
    <property type="entry name" value="Glycosyl_transferase_4"/>
</dbReference>
<dbReference type="GO" id="GO:0071555">
    <property type="term" value="P:cell wall organization"/>
    <property type="evidence" value="ECO:0007669"/>
    <property type="project" value="TreeGrafter"/>
</dbReference>
<feature type="transmembrane region" description="Helical" evidence="8">
    <location>
        <begin position="300"/>
        <end position="318"/>
    </location>
</feature>
<evidence type="ECO:0000313" key="9">
    <source>
        <dbReference type="EMBL" id="EHL11014.1"/>
    </source>
</evidence>
<dbReference type="Proteomes" id="UP000006437">
    <property type="component" value="Unassembled WGS sequence"/>
</dbReference>
<keyword evidence="2" id="KW-1003">Cell membrane</keyword>
<feature type="transmembrane region" description="Helical" evidence="8">
    <location>
        <begin position="137"/>
        <end position="157"/>
    </location>
</feature>
<comment type="caution">
    <text evidence="9">The sequence shown here is derived from an EMBL/GenBank/DDBJ whole genome shotgun (WGS) entry which is preliminary data.</text>
</comment>
<keyword evidence="4 8" id="KW-0812">Transmembrane</keyword>
<evidence type="ECO:0000313" key="12">
    <source>
        <dbReference type="Proteomes" id="UP000006437"/>
    </source>
</evidence>
<dbReference type="GO" id="GO:0009103">
    <property type="term" value="P:lipopolysaccharide biosynthetic process"/>
    <property type="evidence" value="ECO:0007669"/>
    <property type="project" value="TreeGrafter"/>
</dbReference>
<name>G9X2E4_9FIRM</name>
<feature type="binding site" evidence="7">
    <location>
        <position position="222"/>
    </location>
    <ligand>
        <name>Mg(2+)</name>
        <dbReference type="ChEBI" id="CHEBI:18420"/>
    </ligand>
</feature>
<dbReference type="HOGENOM" id="CLU_023982_2_4_9"/>
<dbReference type="PANTHER" id="PTHR22926">
    <property type="entry name" value="PHOSPHO-N-ACETYLMURAMOYL-PENTAPEPTIDE-TRANSFERASE"/>
    <property type="match status" value="1"/>
</dbReference>
<evidence type="ECO:0000256" key="8">
    <source>
        <dbReference type="SAM" id="Phobius"/>
    </source>
</evidence>
<dbReference type="PANTHER" id="PTHR22926:SF3">
    <property type="entry name" value="UNDECAPRENYL-PHOSPHATE ALPHA-N-ACETYLGLUCOSAMINYL 1-PHOSPHATE TRANSFERASE"/>
    <property type="match status" value="1"/>
</dbReference>
<evidence type="ECO:0000313" key="10">
    <source>
        <dbReference type="EMBL" id="EHL15840.1"/>
    </source>
</evidence>
<feature type="binding site" evidence="7">
    <location>
        <position position="162"/>
    </location>
    <ligand>
        <name>Mg(2+)</name>
        <dbReference type="ChEBI" id="CHEBI:18420"/>
    </ligand>
</feature>
<accession>G9X2E4</accession>
<evidence type="ECO:0000256" key="2">
    <source>
        <dbReference type="ARBA" id="ARBA00022475"/>
    </source>
</evidence>
<accession>G9XFU7</accession>
<dbReference type="EMBL" id="AFZE01000056">
    <property type="protein sequence ID" value="EHL11014.1"/>
    <property type="molecule type" value="Genomic_DNA"/>
</dbReference>
<dbReference type="PATRIC" id="fig|796937.3.peg.1785"/>
<protein>
    <recommendedName>
        <fullName evidence="13">Glycosyltransferase, group 4 family</fullName>
    </recommendedName>
</protein>
<feature type="transmembrane region" description="Helical" evidence="8">
    <location>
        <begin position="82"/>
        <end position="98"/>
    </location>
</feature>
<dbReference type="Proteomes" id="UP000003379">
    <property type="component" value="Unassembled WGS sequence"/>
</dbReference>
<reference evidence="9 12" key="1">
    <citation type="submission" date="2011-08" db="EMBL/GenBank/DDBJ databases">
        <title>The Genome Sequence of Eubacteriaceae bacterium ACC19a.</title>
        <authorList>
            <consortium name="The Broad Institute Genome Sequencing Platform"/>
            <person name="Earl A."/>
            <person name="Ward D."/>
            <person name="Feldgarden M."/>
            <person name="Gevers D."/>
            <person name="Sizova M."/>
            <person name="Hazen A."/>
            <person name="Epstein S."/>
            <person name="Young S.K."/>
            <person name="Zeng Q."/>
            <person name="Gargeya S."/>
            <person name="Fitzgerald M."/>
            <person name="Haas B."/>
            <person name="Abouelleil A."/>
            <person name="Alvarado L."/>
            <person name="Arachchi H.M."/>
            <person name="Berlin A."/>
            <person name="Brown A."/>
            <person name="Chapman S.B."/>
            <person name="Chen Z."/>
            <person name="Dunbar C."/>
            <person name="Freedman E."/>
            <person name="Gearin G."/>
            <person name="Gellesch M."/>
            <person name="Goldberg J."/>
            <person name="Griggs A."/>
            <person name="Gujja S."/>
            <person name="Heiman D."/>
            <person name="Howarth C."/>
            <person name="Larson L."/>
            <person name="Lui A."/>
            <person name="MacDonald P.J.P."/>
            <person name="Montmayeur A."/>
            <person name="Murphy C."/>
            <person name="Neiman D."/>
            <person name="Pearson M."/>
            <person name="Priest M."/>
            <person name="Roberts A."/>
            <person name="Saif S."/>
            <person name="Shea T."/>
            <person name="Shenoy N."/>
            <person name="Sisk P."/>
            <person name="Stolte C."/>
            <person name="Sykes S."/>
            <person name="Wortman J."/>
            <person name="Nusbaum C."/>
            <person name="Birren B."/>
        </authorList>
    </citation>
    <scope>NUCLEOTIDE SEQUENCE [LARGE SCALE GENOMIC DNA]</scope>
    <source>
        <strain evidence="9 12">ACC19a</strain>
    </source>
</reference>
<proteinExistence type="predicted"/>
<feature type="transmembrane region" description="Helical" evidence="8">
    <location>
        <begin position="193"/>
        <end position="211"/>
    </location>
</feature>
<feature type="transmembrane region" description="Helical" evidence="8">
    <location>
        <begin position="247"/>
        <end position="268"/>
    </location>
</feature>
<evidence type="ECO:0000256" key="7">
    <source>
        <dbReference type="PIRSR" id="PIRSR600715-1"/>
    </source>
</evidence>
<dbReference type="GO" id="GO:0005886">
    <property type="term" value="C:plasma membrane"/>
    <property type="evidence" value="ECO:0007669"/>
    <property type="project" value="UniProtKB-SubCell"/>
</dbReference>
<feature type="transmembrane region" description="Helical" evidence="8">
    <location>
        <begin position="110"/>
        <end position="131"/>
    </location>
</feature>
<organism evidence="9 12">
    <name type="scientific">Peptoanaerobacter stomatis</name>
    <dbReference type="NCBI Taxonomy" id="796937"/>
    <lineage>
        <taxon>Bacteria</taxon>
        <taxon>Bacillati</taxon>
        <taxon>Bacillota</taxon>
        <taxon>Clostridia</taxon>
        <taxon>Peptostreptococcales</taxon>
        <taxon>Filifactoraceae</taxon>
        <taxon>Peptoanaerobacter</taxon>
    </lineage>
</organism>
<evidence type="ECO:0000256" key="3">
    <source>
        <dbReference type="ARBA" id="ARBA00022679"/>
    </source>
</evidence>
<dbReference type="GO" id="GO:0044038">
    <property type="term" value="P:cell wall macromolecule biosynthetic process"/>
    <property type="evidence" value="ECO:0007669"/>
    <property type="project" value="TreeGrafter"/>
</dbReference>
<evidence type="ECO:0008006" key="13">
    <source>
        <dbReference type="Google" id="ProtNLM"/>
    </source>
</evidence>
<comment type="cofactor">
    <cofactor evidence="7">
        <name>Mg(2+)</name>
        <dbReference type="ChEBI" id="CHEBI:18420"/>
    </cofactor>
</comment>
<evidence type="ECO:0000256" key="4">
    <source>
        <dbReference type="ARBA" id="ARBA00022692"/>
    </source>
</evidence>
<keyword evidence="3" id="KW-0808">Transferase</keyword>
<feature type="transmembrane region" description="Helical" evidence="8">
    <location>
        <begin position="12"/>
        <end position="35"/>
    </location>
</feature>
<reference evidence="10 11" key="2">
    <citation type="submission" date="2011-08" db="EMBL/GenBank/DDBJ databases">
        <title>The Genome Sequence of Eubacteriaceae bacterium CM5.</title>
        <authorList>
            <consortium name="The Broad Institute Genome Sequencing Platform"/>
            <person name="Earl A."/>
            <person name="Ward D."/>
            <person name="Feldgarden M."/>
            <person name="Gevers D."/>
            <person name="Sizova M."/>
            <person name="Hazen A."/>
            <person name="Epstein S."/>
            <person name="Young S.K."/>
            <person name="Zeng Q."/>
            <person name="Gargeya S."/>
            <person name="Fitzgerald M."/>
            <person name="Haas B."/>
            <person name="Abouelleil A."/>
            <person name="Alvarado L."/>
            <person name="Arachchi H.M."/>
            <person name="Berlin A."/>
            <person name="Brown A."/>
            <person name="Chapman S.B."/>
            <person name="Chen Z."/>
            <person name="Dunbar C."/>
            <person name="Freedman E."/>
            <person name="Gearin G."/>
            <person name="Gellesch M."/>
            <person name="Goldberg J."/>
            <person name="Griggs A."/>
            <person name="Gujja S."/>
            <person name="Heiman D."/>
            <person name="Howarth C."/>
            <person name="Larson L."/>
            <person name="Lui A."/>
            <person name="MacDonald P.J.P."/>
            <person name="Montmayeur A."/>
            <person name="Murphy C."/>
            <person name="Neiman D."/>
            <person name="Pearson M."/>
            <person name="Priest M."/>
            <person name="Roberts A."/>
            <person name="Saif S."/>
            <person name="Shea T."/>
            <person name="Shenoy N."/>
            <person name="Sisk P."/>
            <person name="Stolte C."/>
            <person name="Sykes S."/>
            <person name="Wortman J."/>
            <person name="Nusbaum C."/>
            <person name="Birren B."/>
        </authorList>
    </citation>
    <scope>NUCLEOTIDE SEQUENCE [LARGE SCALE GENOMIC DNA]</scope>
    <source>
        <strain evidence="10 11">CM5</strain>
    </source>
</reference>
<dbReference type="GO" id="GO:0046872">
    <property type="term" value="F:metal ion binding"/>
    <property type="evidence" value="ECO:0007669"/>
    <property type="project" value="UniProtKB-KW"/>
</dbReference>
<dbReference type="GO" id="GO:0016780">
    <property type="term" value="F:phosphotransferase activity, for other substituted phosphate groups"/>
    <property type="evidence" value="ECO:0007669"/>
    <property type="project" value="InterPro"/>
</dbReference>
<evidence type="ECO:0000313" key="11">
    <source>
        <dbReference type="Proteomes" id="UP000003379"/>
    </source>
</evidence>
<evidence type="ECO:0000256" key="1">
    <source>
        <dbReference type="ARBA" id="ARBA00004651"/>
    </source>
</evidence>
<dbReference type="PROSITE" id="PS01348">
    <property type="entry name" value="MRAY_2"/>
    <property type="match status" value="1"/>
</dbReference>
<dbReference type="EMBL" id="AFZG01000085">
    <property type="protein sequence ID" value="EHL15840.1"/>
    <property type="molecule type" value="Genomic_DNA"/>
</dbReference>
<sequence>MFGLKYVLSTTQLFIISFIFSIVLSYFATPFVIKLAHKIGAIDVPKDNRRVHKVPIPRLGGISIAFSFFVTTLFFNSMNKELIVLFVALFIILVMGVVDDIKDLNAKLKFFIQIIAASIVAVFAIRIEYLANPMMPMHYLFLRYMSIPITVFWIVGITNTVNLIDGLDGLAAGISAISSTTLALILFKNGDYFHTLLLISLIGSILGFLPFNFNPAKIFMGDTGALFLGFTLAVISMTATIKSAATLAVFIPILTLGIPIFDTAFAILRRAKNKQPIMQADKGHLHHRLLNNGLSQKQTVLILYMMSVILGLSAYFISETGRRFSLFILAVDIILIVFVTLKFKILKKG</sequence>
<dbReference type="STRING" id="796937.HMPREF9630_00889"/>
<feature type="transmembrane region" description="Helical" evidence="8">
    <location>
        <begin position="56"/>
        <end position="76"/>
    </location>
</feature>
<feature type="transmembrane region" description="Helical" evidence="8">
    <location>
        <begin position="223"/>
        <end position="241"/>
    </location>
</feature>
<keyword evidence="7" id="KW-0479">Metal-binding</keyword>